<dbReference type="SUPFAM" id="SSF51735">
    <property type="entry name" value="NAD(P)-binding Rossmann-fold domains"/>
    <property type="match status" value="1"/>
</dbReference>
<dbReference type="AlphaFoldDB" id="A0A225AS46"/>
<gene>
    <name evidence="4" type="ORF">UA08_06001</name>
</gene>
<dbReference type="EMBL" id="LFMY01000009">
    <property type="protein sequence ID" value="OKL58409.1"/>
    <property type="molecule type" value="Genomic_DNA"/>
</dbReference>
<organism evidence="4 5">
    <name type="scientific">Talaromyces atroroseus</name>
    <dbReference type="NCBI Taxonomy" id="1441469"/>
    <lineage>
        <taxon>Eukaryota</taxon>
        <taxon>Fungi</taxon>
        <taxon>Dikarya</taxon>
        <taxon>Ascomycota</taxon>
        <taxon>Pezizomycotina</taxon>
        <taxon>Eurotiomycetes</taxon>
        <taxon>Eurotiomycetidae</taxon>
        <taxon>Eurotiales</taxon>
        <taxon>Trichocomaceae</taxon>
        <taxon>Talaromyces</taxon>
        <taxon>Talaromyces sect. Trachyspermi</taxon>
    </lineage>
</organism>
<comment type="caution">
    <text evidence="4">The sequence shown here is derived from an EMBL/GenBank/DDBJ whole genome shotgun (WGS) entry which is preliminary data.</text>
</comment>
<dbReference type="PANTHER" id="PTHR43245:SF51">
    <property type="entry name" value="SHORT CHAIN DEHYDROGENASE_REDUCTASE FAMILY 42E, MEMBER 2"/>
    <property type="match status" value="1"/>
</dbReference>
<evidence type="ECO:0000259" key="3">
    <source>
        <dbReference type="Pfam" id="PF01073"/>
    </source>
</evidence>
<dbReference type="Pfam" id="PF01073">
    <property type="entry name" value="3Beta_HSD"/>
    <property type="match status" value="1"/>
</dbReference>
<dbReference type="InterPro" id="IPR002225">
    <property type="entry name" value="3Beta_OHSteriod_DH/Estase"/>
</dbReference>
<dbReference type="InterPro" id="IPR050177">
    <property type="entry name" value="Lipid_A_modif_metabolic_enz"/>
</dbReference>
<name>A0A225AS46_TALAT</name>
<dbReference type="GO" id="GO:0016616">
    <property type="term" value="F:oxidoreductase activity, acting on the CH-OH group of donors, NAD or NADP as acceptor"/>
    <property type="evidence" value="ECO:0007669"/>
    <property type="project" value="InterPro"/>
</dbReference>
<dbReference type="Gene3D" id="3.40.50.720">
    <property type="entry name" value="NAD(P)-binding Rossmann-like Domain"/>
    <property type="match status" value="1"/>
</dbReference>
<feature type="domain" description="3-beta hydroxysteroid dehydrogenase/isomerase" evidence="3">
    <location>
        <begin position="14"/>
        <end position="323"/>
    </location>
</feature>
<dbReference type="GeneID" id="31005757"/>
<evidence type="ECO:0000313" key="5">
    <source>
        <dbReference type="Proteomes" id="UP000214365"/>
    </source>
</evidence>
<proteinExistence type="inferred from homology"/>
<dbReference type="STRING" id="1441469.A0A225AS46"/>
<dbReference type="PANTHER" id="PTHR43245">
    <property type="entry name" value="BIFUNCTIONAL POLYMYXIN RESISTANCE PROTEIN ARNA"/>
    <property type="match status" value="1"/>
</dbReference>
<dbReference type="Proteomes" id="UP000214365">
    <property type="component" value="Unassembled WGS sequence"/>
</dbReference>
<dbReference type="InterPro" id="IPR036291">
    <property type="entry name" value="NAD(P)-bd_dom_sf"/>
</dbReference>
<protein>
    <recommendedName>
        <fullName evidence="3">3-beta hydroxysteroid dehydrogenase/isomerase domain-containing protein</fullName>
    </recommendedName>
</protein>
<keyword evidence="2" id="KW-0560">Oxidoreductase</keyword>
<accession>A0A225AS46</accession>
<evidence type="ECO:0000256" key="2">
    <source>
        <dbReference type="ARBA" id="ARBA00023002"/>
    </source>
</evidence>
<evidence type="ECO:0000256" key="1">
    <source>
        <dbReference type="ARBA" id="ARBA00009219"/>
    </source>
</evidence>
<dbReference type="OrthoDB" id="10058185at2759"/>
<dbReference type="RefSeq" id="XP_020118530.1">
    <property type="nucleotide sequence ID" value="XM_020268566.1"/>
</dbReference>
<keyword evidence="5" id="KW-1185">Reference proteome</keyword>
<comment type="similarity">
    <text evidence="1">Belongs to the 3-beta-HSD family.</text>
</comment>
<reference evidence="4 5" key="1">
    <citation type="submission" date="2015-06" db="EMBL/GenBank/DDBJ databases">
        <title>Talaromyces atroroseus IBT 11181 draft genome.</title>
        <authorList>
            <person name="Rasmussen K.B."/>
            <person name="Rasmussen S."/>
            <person name="Petersen B."/>
            <person name="Sicheritz-Ponten T."/>
            <person name="Mortensen U.H."/>
            <person name="Thrane U."/>
        </authorList>
    </citation>
    <scope>NUCLEOTIDE SEQUENCE [LARGE SCALE GENOMIC DNA]</scope>
    <source>
        <strain evidence="4 5">IBT 11181</strain>
    </source>
</reference>
<dbReference type="GO" id="GO:0006694">
    <property type="term" value="P:steroid biosynthetic process"/>
    <property type="evidence" value="ECO:0007669"/>
    <property type="project" value="InterPro"/>
</dbReference>
<sequence length="413" mass="45894">MASQRPTIELGTVLIVGGCGFLGWNIVNQLLDFPSETDASVALPRIENDARFEYPPLKGRYPKYENTQVHVVDLRITNNRLPGAEYHQGDLTSVTSMLEVFRKVQPDVVIHTAAPVPLGSTDEMLRKVNVDGTRTLVEVASGVHGDWGKKCEAFVYTSSSSVVHDTRSDLINVNEDWPYVRGKLQGEYYSETKGLAEELVLKANKTNPSGMLTCAVRPAGIMGEKDTLLSYKMLEQGYLGSNLSLRFQLGENNNLFDFTYVGNVAHGHLLAARGLLASAARYQIGKDAPLDYERIDGEAFNLTNDAPMYFWDFVHALWALLDRPVDPSEVWPLPEGLLQIIGGIAEGVFALLGRTPRLNRKVVRYSCMTRFFSCRKAKERLGYEAVVGMPEAIARTVSYWVANYHPASGKKTQ</sequence>
<evidence type="ECO:0000313" key="4">
    <source>
        <dbReference type="EMBL" id="OKL58409.1"/>
    </source>
</evidence>